<comment type="caution">
    <text evidence="1">The sequence shown here is derived from an EMBL/GenBank/DDBJ whole genome shotgun (WGS) entry which is preliminary data.</text>
</comment>
<evidence type="ECO:0000313" key="1">
    <source>
        <dbReference type="EMBL" id="MDN4075487.1"/>
    </source>
</evidence>
<gene>
    <name evidence="1" type="ORF">QYF49_21235</name>
</gene>
<proteinExistence type="predicted"/>
<dbReference type="Proteomes" id="UP001168694">
    <property type="component" value="Unassembled WGS sequence"/>
</dbReference>
<keyword evidence="2" id="KW-1185">Reference proteome</keyword>
<organism evidence="1 2">
    <name type="scientific">Fictibacillus terranigra</name>
    <dbReference type="NCBI Taxonomy" id="3058424"/>
    <lineage>
        <taxon>Bacteria</taxon>
        <taxon>Bacillati</taxon>
        <taxon>Bacillota</taxon>
        <taxon>Bacilli</taxon>
        <taxon>Bacillales</taxon>
        <taxon>Fictibacillaceae</taxon>
        <taxon>Fictibacillus</taxon>
    </lineage>
</organism>
<sequence length="72" mass="8740">MIFQRTFDWTDYTVLDKSNEQIIQDLRIQQKFHPFMDAAKLRIQKLVDRMGPHQDAADRFLDYLEDEYDGEE</sequence>
<protein>
    <submittedName>
        <fullName evidence="1">Uncharacterized protein</fullName>
    </submittedName>
</protein>
<dbReference type="EMBL" id="JAUHLN010000005">
    <property type="protein sequence ID" value="MDN4075487.1"/>
    <property type="molecule type" value="Genomic_DNA"/>
</dbReference>
<evidence type="ECO:0000313" key="2">
    <source>
        <dbReference type="Proteomes" id="UP001168694"/>
    </source>
</evidence>
<name>A0ABT8ECC8_9BACL</name>
<reference evidence="1" key="1">
    <citation type="submission" date="2023-06" db="EMBL/GenBank/DDBJ databases">
        <title>Draft Genome Sequences of Representative Paenibacillus Polymyxa, Bacillus cereus, Fictibacillus sp., and Brevibacillus agri Strains Isolated from Amazonian Dark Earth.</title>
        <authorList>
            <person name="Pellegrinetti T.A."/>
            <person name="Cunha I.C.M."/>
            <person name="Chaves M.G."/>
            <person name="Freitas A.S."/>
            <person name="Silva A.V.R."/>
            <person name="Tsai S.M."/>
            <person name="Mendes L.W."/>
        </authorList>
    </citation>
    <scope>NUCLEOTIDE SEQUENCE</scope>
    <source>
        <strain evidence="1">CENA-BCM004</strain>
    </source>
</reference>
<accession>A0ABT8ECC8</accession>
<dbReference type="RefSeq" id="WP_290401591.1">
    <property type="nucleotide sequence ID" value="NZ_JAUHLN010000005.1"/>
</dbReference>